<evidence type="ECO:0000256" key="9">
    <source>
        <dbReference type="ARBA" id="ARBA00022840"/>
    </source>
</evidence>
<feature type="domain" description="Peptidase C39" evidence="16">
    <location>
        <begin position="2"/>
        <end position="126"/>
    </location>
</feature>
<comment type="function">
    <text evidence="12">Involved in beta-(1--&gt;2)glucan export. Transmembrane domains (TMD) form a pore in the inner membrane and the ATP-binding domain (NBD) is responsible for energy generation.</text>
</comment>
<evidence type="ECO:0000256" key="7">
    <source>
        <dbReference type="ARBA" id="ARBA00022741"/>
    </source>
</evidence>
<dbReference type="PANTHER" id="PTHR43394">
    <property type="entry name" value="ATP-DEPENDENT PERMEASE MDL1, MITOCHONDRIAL"/>
    <property type="match status" value="1"/>
</dbReference>
<dbReference type="Proteomes" id="UP000289546">
    <property type="component" value="Unassembled WGS sequence"/>
</dbReference>
<dbReference type="Gene3D" id="3.90.70.10">
    <property type="entry name" value="Cysteine proteinases"/>
    <property type="match status" value="1"/>
</dbReference>
<comment type="similarity">
    <text evidence="2">Belongs to the ABC transporter superfamily.</text>
</comment>
<evidence type="ECO:0000259" key="15">
    <source>
        <dbReference type="PROSITE" id="PS50929"/>
    </source>
</evidence>
<keyword evidence="3" id="KW-0813">Transport</keyword>
<dbReference type="GO" id="GO:0005524">
    <property type="term" value="F:ATP binding"/>
    <property type="evidence" value="ECO:0007669"/>
    <property type="project" value="UniProtKB-KW"/>
</dbReference>
<feature type="domain" description="ABC transporter" evidence="14">
    <location>
        <begin position="470"/>
        <end position="705"/>
    </location>
</feature>
<evidence type="ECO:0000256" key="11">
    <source>
        <dbReference type="ARBA" id="ARBA00023136"/>
    </source>
</evidence>
<evidence type="ECO:0000256" key="12">
    <source>
        <dbReference type="ARBA" id="ARBA00024722"/>
    </source>
</evidence>
<dbReference type="SUPFAM" id="SSF52540">
    <property type="entry name" value="P-loop containing nucleoside triphosphate hydrolases"/>
    <property type="match status" value="1"/>
</dbReference>
<dbReference type="InterPro" id="IPR039421">
    <property type="entry name" value="Type_1_exporter"/>
</dbReference>
<keyword evidence="5" id="KW-0762">Sugar transport</keyword>
<dbReference type="Gene3D" id="1.20.1560.10">
    <property type="entry name" value="ABC transporter type 1, transmembrane domain"/>
    <property type="match status" value="1"/>
</dbReference>
<feature type="transmembrane region" description="Helical" evidence="13">
    <location>
        <begin position="270"/>
        <end position="290"/>
    </location>
</feature>
<comment type="subcellular location">
    <subcellularLocation>
        <location evidence="1">Cell membrane</location>
        <topology evidence="1">Multi-pass membrane protein</topology>
    </subcellularLocation>
</comment>
<dbReference type="RefSeq" id="WP_128922359.1">
    <property type="nucleotide sequence ID" value="NZ_LBJC01000031.1"/>
</dbReference>
<dbReference type="InterPro" id="IPR003439">
    <property type="entry name" value="ABC_transporter-like_ATP-bd"/>
</dbReference>
<dbReference type="InterPro" id="IPR005074">
    <property type="entry name" value="Peptidase_C39"/>
</dbReference>
<feature type="domain" description="ABC transmembrane type-1" evidence="15">
    <location>
        <begin position="158"/>
        <end position="437"/>
    </location>
</feature>
<dbReference type="PROSITE" id="PS00211">
    <property type="entry name" value="ABC_TRANSPORTER_1"/>
    <property type="match status" value="1"/>
</dbReference>
<dbReference type="SUPFAM" id="SSF90123">
    <property type="entry name" value="ABC transporter transmembrane region"/>
    <property type="match status" value="1"/>
</dbReference>
<dbReference type="AlphaFoldDB" id="A0A4Q0RSL5"/>
<dbReference type="GO" id="GO:0015421">
    <property type="term" value="F:ABC-type oligopeptide transporter activity"/>
    <property type="evidence" value="ECO:0007669"/>
    <property type="project" value="TreeGrafter"/>
</dbReference>
<keyword evidence="9" id="KW-0067">ATP-binding</keyword>
<dbReference type="Pfam" id="PF00005">
    <property type="entry name" value="ABC_tran"/>
    <property type="match status" value="1"/>
</dbReference>
<dbReference type="CDD" id="cd18783">
    <property type="entry name" value="ABC_6TM_PrtD_LapB_HlyB_like"/>
    <property type="match status" value="1"/>
</dbReference>
<organism evidence="17 18">
    <name type="scientific">Bradyrhizobium nanningense</name>
    <dbReference type="NCBI Taxonomy" id="1325118"/>
    <lineage>
        <taxon>Bacteria</taxon>
        <taxon>Pseudomonadati</taxon>
        <taxon>Pseudomonadota</taxon>
        <taxon>Alphaproteobacteria</taxon>
        <taxon>Hyphomicrobiales</taxon>
        <taxon>Nitrobacteraceae</taxon>
        <taxon>Bradyrhizobium</taxon>
    </lineage>
</organism>
<dbReference type="PROSITE" id="PS50929">
    <property type="entry name" value="ABC_TM1F"/>
    <property type="match status" value="1"/>
</dbReference>
<comment type="caution">
    <text evidence="17">The sequence shown here is derived from an EMBL/GenBank/DDBJ whole genome shotgun (WGS) entry which is preliminary data.</text>
</comment>
<dbReference type="GO" id="GO:0008233">
    <property type="term" value="F:peptidase activity"/>
    <property type="evidence" value="ECO:0007669"/>
    <property type="project" value="InterPro"/>
</dbReference>
<proteinExistence type="inferred from homology"/>
<keyword evidence="10 13" id="KW-1133">Transmembrane helix</keyword>
<feature type="transmembrane region" description="Helical" evidence="13">
    <location>
        <begin position="192"/>
        <end position="212"/>
    </location>
</feature>
<dbReference type="InterPro" id="IPR011527">
    <property type="entry name" value="ABC1_TM_dom"/>
</dbReference>
<feature type="transmembrane region" description="Helical" evidence="13">
    <location>
        <begin position="388"/>
        <end position="414"/>
    </location>
</feature>
<evidence type="ECO:0000256" key="5">
    <source>
        <dbReference type="ARBA" id="ARBA00022597"/>
    </source>
</evidence>
<dbReference type="PANTHER" id="PTHR43394:SF1">
    <property type="entry name" value="ATP-BINDING CASSETTE SUB-FAMILY B MEMBER 10, MITOCHONDRIAL"/>
    <property type="match status" value="1"/>
</dbReference>
<dbReference type="FunFam" id="3.40.50.300:FF:000221">
    <property type="entry name" value="Multidrug ABC transporter ATP-binding protein"/>
    <property type="match status" value="1"/>
</dbReference>
<dbReference type="PROSITE" id="PS50990">
    <property type="entry name" value="PEPTIDASE_C39"/>
    <property type="match status" value="1"/>
</dbReference>
<dbReference type="GO" id="GO:0005886">
    <property type="term" value="C:plasma membrane"/>
    <property type="evidence" value="ECO:0007669"/>
    <property type="project" value="UniProtKB-SubCell"/>
</dbReference>
<gene>
    <name evidence="17" type="ORF">XH99_34385</name>
</gene>
<dbReference type="OrthoDB" id="9787557at2"/>
<evidence type="ECO:0000313" key="18">
    <source>
        <dbReference type="Proteomes" id="UP000289546"/>
    </source>
</evidence>
<dbReference type="EMBL" id="LBJQ01000093">
    <property type="protein sequence ID" value="RXH22092.1"/>
    <property type="molecule type" value="Genomic_DNA"/>
</dbReference>
<dbReference type="Pfam" id="PF03412">
    <property type="entry name" value="Peptidase_C39"/>
    <property type="match status" value="1"/>
</dbReference>
<keyword evidence="4" id="KW-1003">Cell membrane</keyword>
<keyword evidence="18" id="KW-1185">Reference proteome</keyword>
<evidence type="ECO:0000256" key="3">
    <source>
        <dbReference type="ARBA" id="ARBA00022448"/>
    </source>
</evidence>
<evidence type="ECO:0000256" key="10">
    <source>
        <dbReference type="ARBA" id="ARBA00022989"/>
    </source>
</evidence>
<evidence type="ECO:0000259" key="16">
    <source>
        <dbReference type="PROSITE" id="PS50990"/>
    </source>
</evidence>
<protein>
    <submittedName>
        <fullName evidence="17">Peptidase C39</fullName>
    </submittedName>
</protein>
<evidence type="ECO:0000259" key="14">
    <source>
        <dbReference type="PROSITE" id="PS50893"/>
    </source>
</evidence>
<evidence type="ECO:0000256" key="13">
    <source>
        <dbReference type="SAM" id="Phobius"/>
    </source>
</evidence>
<evidence type="ECO:0000256" key="2">
    <source>
        <dbReference type="ARBA" id="ARBA00005417"/>
    </source>
</evidence>
<evidence type="ECO:0000313" key="17">
    <source>
        <dbReference type="EMBL" id="RXH22092.1"/>
    </source>
</evidence>
<dbReference type="Pfam" id="PF00664">
    <property type="entry name" value="ABC_membrane"/>
    <property type="match status" value="1"/>
</dbReference>
<evidence type="ECO:0000256" key="6">
    <source>
        <dbReference type="ARBA" id="ARBA00022692"/>
    </source>
</evidence>
<keyword evidence="6 13" id="KW-0812">Transmembrane</keyword>
<evidence type="ECO:0000256" key="1">
    <source>
        <dbReference type="ARBA" id="ARBA00004651"/>
    </source>
</evidence>
<dbReference type="SMART" id="SM00382">
    <property type="entry name" value="AAA"/>
    <property type="match status" value="1"/>
</dbReference>
<dbReference type="InterPro" id="IPR017871">
    <property type="entry name" value="ABC_transporter-like_CS"/>
</dbReference>
<dbReference type="InterPro" id="IPR027417">
    <property type="entry name" value="P-loop_NTPase"/>
</dbReference>
<dbReference type="InterPro" id="IPR036640">
    <property type="entry name" value="ABC1_TM_sf"/>
</dbReference>
<reference evidence="17 18" key="1">
    <citation type="submission" date="2015-04" db="EMBL/GenBank/DDBJ databases">
        <title>Comparative genomics of rhizobia nodulating Arachis hypogaea in China.</title>
        <authorList>
            <person name="Li Y."/>
        </authorList>
    </citation>
    <scope>NUCLEOTIDE SEQUENCE [LARGE SCALE GENOMIC DNA]</scope>
    <source>
        <strain evidence="17 18">CCBAU 51757</strain>
    </source>
</reference>
<dbReference type="Gene3D" id="3.40.50.300">
    <property type="entry name" value="P-loop containing nucleotide triphosphate hydrolases"/>
    <property type="match status" value="1"/>
</dbReference>
<keyword evidence="8" id="KW-0378">Hydrolase</keyword>
<dbReference type="PROSITE" id="PS50893">
    <property type="entry name" value="ABC_TRANSPORTER_2"/>
    <property type="match status" value="1"/>
</dbReference>
<dbReference type="GO" id="GO:0006508">
    <property type="term" value="P:proteolysis"/>
    <property type="evidence" value="ECO:0007669"/>
    <property type="project" value="InterPro"/>
</dbReference>
<evidence type="ECO:0000256" key="4">
    <source>
        <dbReference type="ARBA" id="ARBA00022475"/>
    </source>
</evidence>
<keyword evidence="11 13" id="KW-0472">Membrane</keyword>
<keyword evidence="7" id="KW-0547">Nucleotide-binding</keyword>
<sequence>MESTALETALKCFVAVARHHGIDLSIDRIRHDYALKPDDDISRLLPKIARSSGMRSRKLKVGWKDLQRLGEAYPTIARLNNGNSVVLLGFHEGKVGVLDPLADRLAVLRLDQATFCKKWNGELLLLRRTFALTDESRPFGFAWFIPEVVRNGATFRDIAVAAVMLQVLALALPIFIQITVDKVLVHHAYTTLYMLAAGVSAAVLFDSVFNYLRRILLVYASARIDVRTSIRTFERLLSLPIDFFERASAGVITKHMQQVEKIREFLTGRLFLTLLDATSLLVVVPLLFFYSGSLATLVLGFSGMTACIIGGLIPLYRRKLRVLYEAEGQRQAYLVETIHGMETVKGLATEPLRQRDWDARCAQAAESRFDVGRISTSAQAVIGFLEKLLTVAVIGFGALLVFNGHMTVGALIAFNMLSGRVTTPLAQIVGLVQGYQEAGLSVRMLGQIMNRTPERPSHVRGLRPPIAGAVEFEHLTFRYSESAPPALDDVSVTIPAGAVFGIVGRSGSGKTTLTRLIRGMYPVQLGSVRIDGHDIRELDLPHLRSQVGVVMQQGFLFRGTVRENIAATKPDASLEEIVHAATMAGADEFIKVLPQGYDTFLEEGGTNLSGGQQQRLSIARALLRGPRILVLDEATSALDPESEAIVQANLARIAEGRTVIMVSHRLSSLVAADAIVVLDRGRIADYGKHNELLSRCMTYRQLWNQQHRHLAR</sequence>
<accession>A0A4Q0RSL5</accession>
<dbReference type="InterPro" id="IPR003593">
    <property type="entry name" value="AAA+_ATPase"/>
</dbReference>
<dbReference type="GO" id="GO:0016887">
    <property type="term" value="F:ATP hydrolysis activity"/>
    <property type="evidence" value="ECO:0007669"/>
    <property type="project" value="InterPro"/>
</dbReference>
<name>A0A4Q0RSL5_9BRAD</name>
<evidence type="ECO:0000256" key="8">
    <source>
        <dbReference type="ARBA" id="ARBA00022801"/>
    </source>
</evidence>
<feature type="transmembrane region" description="Helical" evidence="13">
    <location>
        <begin position="296"/>
        <end position="316"/>
    </location>
</feature>
<feature type="transmembrane region" description="Helical" evidence="13">
    <location>
        <begin position="158"/>
        <end position="180"/>
    </location>
</feature>